<keyword evidence="6 12" id="KW-0408">Iron</keyword>
<keyword evidence="2 12" id="KW-0004">4Fe-4S</keyword>
<keyword evidence="8 12" id="KW-0238">DNA-binding</keyword>
<feature type="binding site" evidence="12">
    <location>
        <position position="206"/>
    </location>
    <ligand>
        <name>[4Fe-4S] cluster</name>
        <dbReference type="ChEBI" id="CHEBI:49883"/>
    </ligand>
</feature>
<keyword evidence="15" id="KW-1185">Reference proteome</keyword>
<evidence type="ECO:0000256" key="5">
    <source>
        <dbReference type="ARBA" id="ARBA00022801"/>
    </source>
</evidence>
<accession>A0A1M6P453</accession>
<name>A0A1M6P453_9BACL</name>
<evidence type="ECO:0000256" key="8">
    <source>
        <dbReference type="ARBA" id="ARBA00023125"/>
    </source>
</evidence>
<dbReference type="CDD" id="cd00056">
    <property type="entry name" value="ENDO3c"/>
    <property type="match status" value="1"/>
</dbReference>
<evidence type="ECO:0000256" key="10">
    <source>
        <dbReference type="ARBA" id="ARBA00023239"/>
    </source>
</evidence>
<feature type="binding site" evidence="12">
    <location>
        <position position="197"/>
    </location>
    <ligand>
        <name>[4Fe-4S] cluster</name>
        <dbReference type="ChEBI" id="CHEBI:49883"/>
    </ligand>
</feature>
<keyword evidence="11 12" id="KW-0326">Glycosidase</keyword>
<keyword evidence="10 12" id="KW-0456">Lyase</keyword>
<dbReference type="Pfam" id="PF00730">
    <property type="entry name" value="HhH-GPD"/>
    <property type="match status" value="1"/>
</dbReference>
<keyword evidence="5 12" id="KW-0378">Hydrolase</keyword>
<dbReference type="Pfam" id="PF00633">
    <property type="entry name" value="HHH"/>
    <property type="match status" value="1"/>
</dbReference>
<dbReference type="Gene3D" id="1.10.1670.10">
    <property type="entry name" value="Helix-hairpin-Helix base-excision DNA repair enzymes (C-terminal)"/>
    <property type="match status" value="1"/>
</dbReference>
<dbReference type="GO" id="GO:0051539">
    <property type="term" value="F:4 iron, 4 sulfur cluster binding"/>
    <property type="evidence" value="ECO:0007669"/>
    <property type="project" value="UniProtKB-UniRule"/>
</dbReference>
<dbReference type="FunFam" id="1.10.1670.10:FF:000001">
    <property type="entry name" value="Endonuclease III"/>
    <property type="match status" value="1"/>
</dbReference>
<evidence type="ECO:0000256" key="4">
    <source>
        <dbReference type="ARBA" id="ARBA00022763"/>
    </source>
</evidence>
<keyword evidence="7 12" id="KW-0411">Iron-sulfur</keyword>
<dbReference type="InterPro" id="IPR004035">
    <property type="entry name" value="Endouclease-III_FeS-bd_BS"/>
</dbReference>
<dbReference type="SMART" id="SM00525">
    <property type="entry name" value="FES"/>
    <property type="match status" value="1"/>
</dbReference>
<dbReference type="SUPFAM" id="SSF48150">
    <property type="entry name" value="DNA-glycosylase"/>
    <property type="match status" value="1"/>
</dbReference>
<evidence type="ECO:0000256" key="2">
    <source>
        <dbReference type="ARBA" id="ARBA00022485"/>
    </source>
</evidence>
<comment type="function">
    <text evidence="12">DNA repair enzyme that has both DNA N-glycosylase activity and AP-lyase activity. The DNA N-glycosylase activity releases various damaged pyrimidines from DNA by cleaving the N-glycosidic bond, leaving an AP (apurinic/apyrimidinic) site. The AP-lyase activity cleaves the phosphodiester bond 3' to the AP site by a beta-elimination, leaving a 3'-terminal unsaturated sugar and a product with a terminal 5'-phosphate.</text>
</comment>
<comment type="similarity">
    <text evidence="1 12">Belongs to the Nth/MutY family.</text>
</comment>
<dbReference type="SMART" id="SM00478">
    <property type="entry name" value="ENDO3c"/>
    <property type="match status" value="1"/>
</dbReference>
<keyword evidence="9 12" id="KW-0234">DNA repair</keyword>
<dbReference type="PROSITE" id="PS01155">
    <property type="entry name" value="ENDONUCLEASE_III_2"/>
    <property type="match status" value="1"/>
</dbReference>
<evidence type="ECO:0000256" key="11">
    <source>
        <dbReference type="ARBA" id="ARBA00023295"/>
    </source>
</evidence>
<dbReference type="Gene3D" id="1.10.340.30">
    <property type="entry name" value="Hypothetical protein, domain 2"/>
    <property type="match status" value="1"/>
</dbReference>
<dbReference type="PANTHER" id="PTHR10359">
    <property type="entry name" value="A/G-SPECIFIC ADENINE GLYCOSYLASE/ENDONUCLEASE III"/>
    <property type="match status" value="1"/>
</dbReference>
<dbReference type="PANTHER" id="PTHR10359:SF18">
    <property type="entry name" value="ENDONUCLEASE III"/>
    <property type="match status" value="1"/>
</dbReference>
<comment type="catalytic activity">
    <reaction evidence="12">
        <text>2'-deoxyribonucleotide-(2'-deoxyribose 5'-phosphate)-2'-deoxyribonucleotide-DNA = a 3'-end 2'-deoxyribonucleotide-(2,3-dehydro-2,3-deoxyribose 5'-phosphate)-DNA + a 5'-end 5'-phospho-2'-deoxyribonucleoside-DNA + H(+)</text>
        <dbReference type="Rhea" id="RHEA:66592"/>
        <dbReference type="Rhea" id="RHEA-COMP:13180"/>
        <dbReference type="Rhea" id="RHEA-COMP:16897"/>
        <dbReference type="Rhea" id="RHEA-COMP:17067"/>
        <dbReference type="ChEBI" id="CHEBI:15378"/>
        <dbReference type="ChEBI" id="CHEBI:136412"/>
        <dbReference type="ChEBI" id="CHEBI:157695"/>
        <dbReference type="ChEBI" id="CHEBI:167181"/>
        <dbReference type="EC" id="4.2.99.18"/>
    </reaction>
</comment>
<dbReference type="InterPro" id="IPR003265">
    <property type="entry name" value="HhH-GPD_domain"/>
</dbReference>
<keyword evidence="3 12" id="KW-0479">Metal-binding</keyword>
<keyword evidence="14" id="KW-0540">Nuclease</keyword>
<dbReference type="HAMAP" id="MF_00942">
    <property type="entry name" value="Nth"/>
    <property type="match status" value="1"/>
</dbReference>
<proteinExistence type="inferred from homology"/>
<evidence type="ECO:0000259" key="13">
    <source>
        <dbReference type="SMART" id="SM00478"/>
    </source>
</evidence>
<dbReference type="GO" id="GO:0140078">
    <property type="term" value="F:class I DNA-(apurinic or apyrimidinic site) endonuclease activity"/>
    <property type="evidence" value="ECO:0007669"/>
    <property type="project" value="UniProtKB-EC"/>
</dbReference>
<dbReference type="InterPro" id="IPR003651">
    <property type="entry name" value="Endonuclease3_FeS-loop_motif"/>
</dbReference>
<keyword evidence="14" id="KW-0255">Endonuclease</keyword>
<dbReference type="InterPro" id="IPR023170">
    <property type="entry name" value="HhH_base_excis_C"/>
</dbReference>
<dbReference type="GO" id="GO:0003677">
    <property type="term" value="F:DNA binding"/>
    <property type="evidence" value="ECO:0007669"/>
    <property type="project" value="UniProtKB-UniRule"/>
</dbReference>
<dbReference type="GO" id="GO:0019104">
    <property type="term" value="F:DNA N-glycosylase activity"/>
    <property type="evidence" value="ECO:0007669"/>
    <property type="project" value="UniProtKB-UniRule"/>
</dbReference>
<dbReference type="GO" id="GO:0006285">
    <property type="term" value="P:base-excision repair, AP site formation"/>
    <property type="evidence" value="ECO:0007669"/>
    <property type="project" value="TreeGrafter"/>
</dbReference>
<feature type="domain" description="HhH-GPD" evidence="13">
    <location>
        <begin position="41"/>
        <end position="188"/>
    </location>
</feature>
<evidence type="ECO:0000256" key="7">
    <source>
        <dbReference type="ARBA" id="ARBA00023014"/>
    </source>
</evidence>
<evidence type="ECO:0000256" key="12">
    <source>
        <dbReference type="HAMAP-Rule" id="MF_00942"/>
    </source>
</evidence>
<feature type="binding site" evidence="12">
    <location>
        <position position="200"/>
    </location>
    <ligand>
        <name>[4Fe-4S] cluster</name>
        <dbReference type="ChEBI" id="CHEBI:49883"/>
    </ligand>
</feature>
<dbReference type="NCBIfam" id="TIGR01083">
    <property type="entry name" value="nth"/>
    <property type="match status" value="1"/>
</dbReference>
<evidence type="ECO:0000256" key="9">
    <source>
        <dbReference type="ARBA" id="ARBA00023204"/>
    </source>
</evidence>
<dbReference type="STRING" id="1830138.SAMN05443507_10782"/>
<gene>
    <name evidence="12" type="primary">nth</name>
    <name evidence="14" type="ORF">SAMN05443507_10782</name>
</gene>
<dbReference type="EC" id="4.2.99.18" evidence="12"/>
<evidence type="ECO:0000256" key="1">
    <source>
        <dbReference type="ARBA" id="ARBA00008343"/>
    </source>
</evidence>
<dbReference type="OrthoDB" id="9800977at2"/>
<feature type="binding site" evidence="12">
    <location>
        <position position="190"/>
    </location>
    <ligand>
        <name>[4Fe-4S] cluster</name>
        <dbReference type="ChEBI" id="CHEBI:49883"/>
    </ligand>
</feature>
<sequence length="246" mass="27840">MRLLSKSQARKMLAKLEAAYPDAKCALNYTTPFELLIATMLSAQCTDVRVNQVTARLFQKYREPEEFAAATSEELQEEIREVGLFRAKADNIIAASKMILKEYHGLVPQAQDELIRLPGVGRKTANVVVSNAFGIPALAVDTHVNRVANRLGLANSLKPDITERQICQRIPQKLWSQTHHWLIQHGRQVCTARNPKCELCPVLEYCQFYPRLQSDKRLNDKVFEIKPPVEKKKSKTRSGKKVASSL</sequence>
<dbReference type="RefSeq" id="WP_083574105.1">
    <property type="nucleotide sequence ID" value="NZ_FRAF01000007.1"/>
</dbReference>
<dbReference type="InterPro" id="IPR000445">
    <property type="entry name" value="HhH_motif"/>
</dbReference>
<dbReference type="GO" id="GO:0046872">
    <property type="term" value="F:metal ion binding"/>
    <property type="evidence" value="ECO:0007669"/>
    <property type="project" value="UniProtKB-KW"/>
</dbReference>
<dbReference type="AlphaFoldDB" id="A0A1M6P453"/>
<comment type="cofactor">
    <cofactor evidence="12">
        <name>[4Fe-4S] cluster</name>
        <dbReference type="ChEBI" id="CHEBI:49883"/>
    </cofactor>
    <text evidence="12">Binds 1 [4Fe-4S] cluster.</text>
</comment>
<reference evidence="15" key="1">
    <citation type="submission" date="2016-11" db="EMBL/GenBank/DDBJ databases">
        <authorList>
            <person name="Varghese N."/>
            <person name="Submissions S."/>
        </authorList>
    </citation>
    <scope>NUCLEOTIDE SEQUENCE [LARGE SCALE GENOMIC DNA]</scope>
    <source>
        <strain evidence="15">USBA-503</strain>
    </source>
</reference>
<evidence type="ECO:0000256" key="3">
    <source>
        <dbReference type="ARBA" id="ARBA00022723"/>
    </source>
</evidence>
<evidence type="ECO:0000313" key="15">
    <source>
        <dbReference type="Proteomes" id="UP000184016"/>
    </source>
</evidence>
<dbReference type="InterPro" id="IPR011257">
    <property type="entry name" value="DNA_glycosylase"/>
</dbReference>
<dbReference type="PROSITE" id="PS00764">
    <property type="entry name" value="ENDONUCLEASE_III_1"/>
    <property type="match status" value="1"/>
</dbReference>
<keyword evidence="4 12" id="KW-0227">DNA damage</keyword>
<evidence type="ECO:0000256" key="6">
    <source>
        <dbReference type="ARBA" id="ARBA00023004"/>
    </source>
</evidence>
<evidence type="ECO:0000313" key="14">
    <source>
        <dbReference type="EMBL" id="SHK02690.1"/>
    </source>
</evidence>
<dbReference type="PIRSF" id="PIRSF001435">
    <property type="entry name" value="Nth"/>
    <property type="match status" value="1"/>
</dbReference>
<dbReference type="Pfam" id="PF10576">
    <property type="entry name" value="EndIII_4Fe-2S"/>
    <property type="match status" value="1"/>
</dbReference>
<organism evidence="14 15">
    <name type="scientific">Alicyclobacillus tolerans</name>
    <dbReference type="NCBI Taxonomy" id="90970"/>
    <lineage>
        <taxon>Bacteria</taxon>
        <taxon>Bacillati</taxon>
        <taxon>Bacillota</taxon>
        <taxon>Bacilli</taxon>
        <taxon>Bacillales</taxon>
        <taxon>Alicyclobacillaceae</taxon>
        <taxon>Alicyclobacillus</taxon>
    </lineage>
</organism>
<dbReference type="Proteomes" id="UP000184016">
    <property type="component" value="Unassembled WGS sequence"/>
</dbReference>
<dbReference type="InterPro" id="IPR004036">
    <property type="entry name" value="Endonuclease-III-like_CS2"/>
</dbReference>
<dbReference type="FunFam" id="1.10.340.30:FF:000001">
    <property type="entry name" value="Endonuclease III"/>
    <property type="match status" value="1"/>
</dbReference>
<dbReference type="EMBL" id="FRAF01000007">
    <property type="protein sequence ID" value="SHK02690.1"/>
    <property type="molecule type" value="Genomic_DNA"/>
</dbReference>
<protein>
    <recommendedName>
        <fullName evidence="12">Endonuclease III</fullName>
        <ecNumber evidence="12">4.2.99.18</ecNumber>
    </recommendedName>
    <alternativeName>
        <fullName evidence="12">DNA-(apurinic or apyrimidinic site) lyase</fullName>
    </alternativeName>
</protein>
<dbReference type="InterPro" id="IPR005759">
    <property type="entry name" value="Nth"/>
</dbReference>